<dbReference type="InterPro" id="IPR005471">
    <property type="entry name" value="Tscrpt_reg_IclR_N"/>
</dbReference>
<proteinExistence type="predicted"/>
<name>A0A9D2A6A2_9FIRM</name>
<reference evidence="2" key="1">
    <citation type="journal article" date="2021" name="PeerJ">
        <title>Extensive microbial diversity within the chicken gut microbiome revealed by metagenomics and culture.</title>
        <authorList>
            <person name="Gilroy R."/>
            <person name="Ravi A."/>
            <person name="Getino M."/>
            <person name="Pursley I."/>
            <person name="Horton D.L."/>
            <person name="Alikhan N.F."/>
            <person name="Baker D."/>
            <person name="Gharbi K."/>
            <person name="Hall N."/>
            <person name="Watson M."/>
            <person name="Adriaenssens E.M."/>
            <person name="Foster-Nyarko E."/>
            <person name="Jarju S."/>
            <person name="Secka A."/>
            <person name="Antonio M."/>
            <person name="Oren A."/>
            <person name="Chaudhuri R.R."/>
            <person name="La Ragione R."/>
            <person name="Hildebrand F."/>
            <person name="Pallen M.J."/>
        </authorList>
    </citation>
    <scope>NUCLEOTIDE SEQUENCE</scope>
    <source>
        <strain evidence="2">CHK187-5294</strain>
    </source>
</reference>
<dbReference type="InterPro" id="IPR036390">
    <property type="entry name" value="WH_DNA-bd_sf"/>
</dbReference>
<dbReference type="Pfam" id="PF09339">
    <property type="entry name" value="HTH_IclR"/>
    <property type="match status" value="1"/>
</dbReference>
<dbReference type="Gene3D" id="1.10.10.10">
    <property type="entry name" value="Winged helix-like DNA-binding domain superfamily/Winged helix DNA-binding domain"/>
    <property type="match status" value="1"/>
</dbReference>
<reference evidence="2" key="2">
    <citation type="submission" date="2021-04" db="EMBL/GenBank/DDBJ databases">
        <authorList>
            <person name="Gilroy R."/>
        </authorList>
    </citation>
    <scope>NUCLEOTIDE SEQUENCE</scope>
    <source>
        <strain evidence="2">CHK187-5294</strain>
    </source>
</reference>
<dbReference type="GO" id="GO:0003677">
    <property type="term" value="F:DNA binding"/>
    <property type="evidence" value="ECO:0007669"/>
    <property type="project" value="InterPro"/>
</dbReference>
<protein>
    <submittedName>
        <fullName evidence="2">Helix-turn-helix domain-containing protein</fullName>
    </submittedName>
</protein>
<evidence type="ECO:0000259" key="1">
    <source>
        <dbReference type="Pfam" id="PF09339"/>
    </source>
</evidence>
<dbReference type="Proteomes" id="UP000824132">
    <property type="component" value="Unassembled WGS sequence"/>
</dbReference>
<evidence type="ECO:0000313" key="2">
    <source>
        <dbReference type="EMBL" id="HIZ03058.1"/>
    </source>
</evidence>
<comment type="caution">
    <text evidence="2">The sequence shown here is derived from an EMBL/GenBank/DDBJ whole genome shotgun (WGS) entry which is preliminary data.</text>
</comment>
<accession>A0A9D2A6A2</accession>
<dbReference type="GO" id="GO:0006355">
    <property type="term" value="P:regulation of DNA-templated transcription"/>
    <property type="evidence" value="ECO:0007669"/>
    <property type="project" value="InterPro"/>
</dbReference>
<feature type="domain" description="HTH iclR-type" evidence="1">
    <location>
        <begin position="15"/>
        <end position="50"/>
    </location>
</feature>
<gene>
    <name evidence="2" type="ORF">H9727_02105</name>
</gene>
<sequence length="124" mass="13817">MSAAELRYMLATHQLGERGSGVRLTDIADRMGVTKVSVYRMSERLEVMGMMTRGAHSRIALTEKGETLLKEYKLCIEFVSGMLEKYCKTPPNTAFYEATNIVCAVGDGSRASLLRCLRNSESKQ</sequence>
<evidence type="ECO:0000313" key="3">
    <source>
        <dbReference type="Proteomes" id="UP000824132"/>
    </source>
</evidence>
<organism evidence="2 3">
    <name type="scientific">Candidatus Borkfalkia avistercoris</name>
    <dbReference type="NCBI Taxonomy" id="2838504"/>
    <lineage>
        <taxon>Bacteria</taxon>
        <taxon>Bacillati</taxon>
        <taxon>Bacillota</taxon>
        <taxon>Clostridia</taxon>
        <taxon>Christensenellales</taxon>
        <taxon>Christensenellaceae</taxon>
        <taxon>Candidatus Borkfalkia</taxon>
    </lineage>
</organism>
<dbReference type="AlphaFoldDB" id="A0A9D2A6A2"/>
<dbReference type="InterPro" id="IPR036388">
    <property type="entry name" value="WH-like_DNA-bd_sf"/>
</dbReference>
<dbReference type="SUPFAM" id="SSF46785">
    <property type="entry name" value="Winged helix' DNA-binding domain"/>
    <property type="match status" value="1"/>
</dbReference>
<dbReference type="EMBL" id="DXCL01000011">
    <property type="protein sequence ID" value="HIZ03058.1"/>
    <property type="molecule type" value="Genomic_DNA"/>
</dbReference>